<organism evidence="1 2">
    <name type="scientific">Chiloscyllium punctatum</name>
    <name type="common">Brownbanded bambooshark</name>
    <name type="synonym">Hemiscyllium punctatum</name>
    <dbReference type="NCBI Taxonomy" id="137246"/>
    <lineage>
        <taxon>Eukaryota</taxon>
        <taxon>Metazoa</taxon>
        <taxon>Chordata</taxon>
        <taxon>Craniata</taxon>
        <taxon>Vertebrata</taxon>
        <taxon>Chondrichthyes</taxon>
        <taxon>Elasmobranchii</taxon>
        <taxon>Galeomorphii</taxon>
        <taxon>Galeoidea</taxon>
        <taxon>Orectolobiformes</taxon>
        <taxon>Hemiscylliidae</taxon>
        <taxon>Chiloscyllium</taxon>
    </lineage>
</organism>
<comment type="caution">
    <text evidence="1">The sequence shown here is derived from an EMBL/GenBank/DDBJ whole genome shotgun (WGS) entry which is preliminary data.</text>
</comment>
<accession>A0A401SR82</accession>
<dbReference type="PANTHER" id="PTHR45913">
    <property type="entry name" value="EPM2A-INTERACTING PROTEIN 1"/>
    <property type="match status" value="1"/>
</dbReference>
<protein>
    <recommendedName>
        <fullName evidence="3">DUF4371 domain-containing protein</fullName>
    </recommendedName>
</protein>
<sequence>MSAHAKISYLISHKIARNSKPFPDGECIKECSFDSAELIRPEKKEAFENVPTVTRRSGEIARILELQLQNRAFNFVLLSLDLNESCDVRDTARLLILVRGITTNFEIMEELEAMQLIKGTTIGNDLFTEVNACLDMLGLKRDKLAGVTTDGCPNLMGKNVGFLKRMQDRN</sequence>
<keyword evidence="2" id="KW-1185">Reference proteome</keyword>
<dbReference type="Proteomes" id="UP000287033">
    <property type="component" value="Unassembled WGS sequence"/>
</dbReference>
<dbReference type="STRING" id="137246.A0A401SR82"/>
<proteinExistence type="predicted"/>
<reference evidence="1 2" key="1">
    <citation type="journal article" date="2018" name="Nat. Ecol. Evol.">
        <title>Shark genomes provide insights into elasmobranch evolution and the origin of vertebrates.</title>
        <authorList>
            <person name="Hara Y"/>
            <person name="Yamaguchi K"/>
            <person name="Onimaru K"/>
            <person name="Kadota M"/>
            <person name="Koyanagi M"/>
            <person name="Keeley SD"/>
            <person name="Tatsumi K"/>
            <person name="Tanaka K"/>
            <person name="Motone F"/>
            <person name="Kageyama Y"/>
            <person name="Nozu R"/>
            <person name="Adachi N"/>
            <person name="Nishimura O"/>
            <person name="Nakagawa R"/>
            <person name="Tanegashima C"/>
            <person name="Kiyatake I"/>
            <person name="Matsumoto R"/>
            <person name="Murakumo K"/>
            <person name="Nishida K"/>
            <person name="Terakita A"/>
            <person name="Kuratani S"/>
            <person name="Sato K"/>
            <person name="Hyodo S Kuraku.S."/>
        </authorList>
    </citation>
    <scope>NUCLEOTIDE SEQUENCE [LARGE SCALE GENOMIC DNA]</scope>
</reference>
<dbReference type="AlphaFoldDB" id="A0A401SR82"/>
<evidence type="ECO:0008006" key="3">
    <source>
        <dbReference type="Google" id="ProtNLM"/>
    </source>
</evidence>
<dbReference type="OrthoDB" id="1101576at2759"/>
<evidence type="ECO:0000313" key="1">
    <source>
        <dbReference type="EMBL" id="GCC32915.1"/>
    </source>
</evidence>
<gene>
    <name evidence="1" type="ORF">chiPu_0011379</name>
</gene>
<name>A0A401SR82_CHIPU</name>
<evidence type="ECO:0000313" key="2">
    <source>
        <dbReference type="Proteomes" id="UP000287033"/>
    </source>
</evidence>
<dbReference type="PANTHER" id="PTHR45913:SF9">
    <property type="entry name" value="GENERAL TRANSCRIPTION FACTOR II-I REPEAT DOMAIN-CONTAINING PROTEIN 2-LIKE-RELATED"/>
    <property type="match status" value="1"/>
</dbReference>
<dbReference type="EMBL" id="BEZZ01000471">
    <property type="protein sequence ID" value="GCC32915.1"/>
    <property type="molecule type" value="Genomic_DNA"/>
</dbReference>